<dbReference type="PANTHER" id="PTHR34069">
    <property type="entry name" value="3-OXOACYL-[ACYL-CARRIER-PROTEIN] SYNTHASE 3"/>
    <property type="match status" value="1"/>
</dbReference>
<evidence type="ECO:0000259" key="3">
    <source>
        <dbReference type="Pfam" id="PF08541"/>
    </source>
</evidence>
<evidence type="ECO:0000256" key="2">
    <source>
        <dbReference type="ARBA" id="ARBA00023315"/>
    </source>
</evidence>
<sequence length="327" mass="33608">MSSADPGVRMAGFGHYLPTRCVENAEIEAEMDLPPGWIAARSGIRARHYAAPDQALSDLAVPAGAMALRQAGCAPDRVGLLLLATSTPDHLLPPTAPLVAHRLGLGCGAVDLAGACAGFVHALILGAGHVRLSGQPVLVIAANLLSRRIDPADVSTRILFADAAGAVLLEPGAPGQGPRATRLQSDGAHYDAIRIPRGGSRLPFAPDAPEGLGMQMPDGRAVFSMAVEAMAQSAREVMALGGVSPAELGCWAPHQANARILDKVADRTGLSDTLRLGTLQWHGNSSAATIPLAMSWHVAEAGGLPAGPMLIQAFGAGAIWGATLWQG</sequence>
<keyword evidence="2 5" id="KW-0012">Acyltransferase</keyword>
<dbReference type="InterPro" id="IPR016039">
    <property type="entry name" value="Thiolase-like"/>
</dbReference>
<dbReference type="SUPFAM" id="SSF53901">
    <property type="entry name" value="Thiolase-like"/>
    <property type="match status" value="1"/>
</dbReference>
<evidence type="ECO:0000313" key="5">
    <source>
        <dbReference type="EMBL" id="MDT1061938.1"/>
    </source>
</evidence>
<feature type="domain" description="Beta-ketoacyl-[acyl-carrier-protein] synthase III C-terminal" evidence="3">
    <location>
        <begin position="242"/>
        <end position="326"/>
    </location>
</feature>
<evidence type="ECO:0000313" key="6">
    <source>
        <dbReference type="Proteomes" id="UP001251085"/>
    </source>
</evidence>
<dbReference type="Proteomes" id="UP001251085">
    <property type="component" value="Unassembled WGS sequence"/>
</dbReference>
<dbReference type="Pfam" id="PF08545">
    <property type="entry name" value="ACP_syn_III"/>
    <property type="match status" value="1"/>
</dbReference>
<evidence type="ECO:0000256" key="1">
    <source>
        <dbReference type="ARBA" id="ARBA00022679"/>
    </source>
</evidence>
<dbReference type="GO" id="GO:0033818">
    <property type="term" value="F:beta-ketoacyl-acyl-carrier-protein synthase III activity"/>
    <property type="evidence" value="ECO:0007669"/>
    <property type="project" value="UniProtKB-EC"/>
</dbReference>
<dbReference type="Gene3D" id="3.40.47.10">
    <property type="match status" value="1"/>
</dbReference>
<dbReference type="InterPro" id="IPR013747">
    <property type="entry name" value="ACP_syn_III_C"/>
</dbReference>
<feature type="domain" description="Beta-ketoacyl-[acyl-carrier-protein] synthase III N-terminal" evidence="4">
    <location>
        <begin position="111"/>
        <end position="187"/>
    </location>
</feature>
<reference evidence="6" key="1">
    <citation type="submission" date="2023-07" db="EMBL/GenBank/DDBJ databases">
        <title>Characterization of two Paracoccaceae strains isolated from Phycosphere and proposal of Xinfangfangia lacusdiani sp. nov.</title>
        <authorList>
            <person name="Deng Y."/>
            <person name="Zhang Y.Q."/>
        </authorList>
    </citation>
    <scope>NUCLEOTIDE SEQUENCE [LARGE SCALE GENOMIC DNA]</scope>
    <source>
        <strain evidence="6">CPCC 101403</strain>
    </source>
</reference>
<name>A0ABU3ECJ6_9RHOB</name>
<dbReference type="RefSeq" id="WP_311759032.1">
    <property type="nucleotide sequence ID" value="NZ_JAVRQI010000005.1"/>
</dbReference>
<dbReference type="NCBIfam" id="NF006829">
    <property type="entry name" value="PRK09352.1"/>
    <property type="match status" value="1"/>
</dbReference>
<keyword evidence="6" id="KW-1185">Reference proteome</keyword>
<comment type="caution">
    <text evidence="5">The sequence shown here is derived from an EMBL/GenBank/DDBJ whole genome shotgun (WGS) entry which is preliminary data.</text>
</comment>
<proteinExistence type="predicted"/>
<gene>
    <name evidence="5" type="ORF">RM190_08730</name>
</gene>
<organism evidence="5 6">
    <name type="scientific">Paracoccus broussonetiae</name>
    <dbReference type="NCBI Taxonomy" id="3075834"/>
    <lineage>
        <taxon>Bacteria</taxon>
        <taxon>Pseudomonadati</taxon>
        <taxon>Pseudomonadota</taxon>
        <taxon>Alphaproteobacteria</taxon>
        <taxon>Rhodobacterales</taxon>
        <taxon>Paracoccaceae</taxon>
        <taxon>Paracoccus</taxon>
    </lineage>
</organism>
<dbReference type="PANTHER" id="PTHR34069:SF2">
    <property type="entry name" value="BETA-KETOACYL-[ACYL-CARRIER-PROTEIN] SYNTHASE III"/>
    <property type="match status" value="1"/>
</dbReference>
<dbReference type="Pfam" id="PF08541">
    <property type="entry name" value="ACP_syn_III_C"/>
    <property type="match status" value="1"/>
</dbReference>
<dbReference type="EC" id="2.3.1.180" evidence="5"/>
<dbReference type="CDD" id="cd00830">
    <property type="entry name" value="KAS_III"/>
    <property type="match status" value="1"/>
</dbReference>
<accession>A0ABU3ECJ6</accession>
<dbReference type="InterPro" id="IPR013751">
    <property type="entry name" value="ACP_syn_III_N"/>
</dbReference>
<keyword evidence="1 5" id="KW-0808">Transferase</keyword>
<dbReference type="EMBL" id="JAVRQI010000005">
    <property type="protein sequence ID" value="MDT1061938.1"/>
    <property type="molecule type" value="Genomic_DNA"/>
</dbReference>
<protein>
    <submittedName>
        <fullName evidence="5">Beta-ketoacyl-ACP synthase 3</fullName>
        <ecNumber evidence="5">2.3.1.180</ecNumber>
    </submittedName>
</protein>
<evidence type="ECO:0000259" key="4">
    <source>
        <dbReference type="Pfam" id="PF08545"/>
    </source>
</evidence>